<dbReference type="CDD" id="cd13578">
    <property type="entry name" value="PBP2_Bug27"/>
    <property type="match status" value="1"/>
</dbReference>
<sequence length="331" mass="34531">MTHWTLSRRGILRAATLLAGSLAMGSLHAQAPKYPQKPVRLVVPFAAGGAIDAMARPVAEALGRELGQPVIVDNKPGAAGNLGAALVAKAPADGYTLLVGTSATHGANPSLFANLQYDAVADFEPLSLWGAVPNVLVVNAVQGARSVPDLIKAAQREPGQLTYGSAGAGTSLHLAGVMFEKAAKVQLMHVPYKGGAPASMDLLGGSVNMMFDTVSVALPNLRAGKLRALAVAAPERHFALPDVPTFAELGLPGVDAATWAGVFAPRGTPPAVVQELEAAFARVLAQKPVQEALRANGVQIQSLQGERFRSFVTGEIRRWGQLVREARITPE</sequence>
<dbReference type="Gene3D" id="3.40.190.10">
    <property type="entry name" value="Periplasmic binding protein-like II"/>
    <property type="match status" value="1"/>
</dbReference>
<dbReference type="Pfam" id="PF03401">
    <property type="entry name" value="TctC"/>
    <property type="match status" value="1"/>
</dbReference>
<keyword evidence="4" id="KW-1185">Reference proteome</keyword>
<evidence type="ECO:0000313" key="3">
    <source>
        <dbReference type="EMBL" id="QNP58221.1"/>
    </source>
</evidence>
<dbReference type="PROSITE" id="PS51318">
    <property type="entry name" value="TAT"/>
    <property type="match status" value="1"/>
</dbReference>
<gene>
    <name evidence="3" type="ORF">H9L24_14200</name>
</gene>
<dbReference type="SUPFAM" id="SSF53850">
    <property type="entry name" value="Periplasmic binding protein-like II"/>
    <property type="match status" value="1"/>
</dbReference>
<dbReference type="EMBL" id="CP060790">
    <property type="protein sequence ID" value="QNP58221.1"/>
    <property type="molecule type" value="Genomic_DNA"/>
</dbReference>
<dbReference type="InterPro" id="IPR042100">
    <property type="entry name" value="Bug_dom1"/>
</dbReference>
<reference evidence="3 4" key="1">
    <citation type="submission" date="2020-08" db="EMBL/GenBank/DDBJ databases">
        <title>Genome sequence of Acidovorax monticola KACC 19171T.</title>
        <authorList>
            <person name="Hyun D.-W."/>
            <person name="Bae J.-W."/>
        </authorList>
    </citation>
    <scope>NUCLEOTIDE SEQUENCE [LARGE SCALE GENOMIC DNA]</scope>
    <source>
        <strain evidence="3 4">KACC 19171</strain>
    </source>
</reference>
<evidence type="ECO:0000256" key="1">
    <source>
        <dbReference type="ARBA" id="ARBA00006987"/>
    </source>
</evidence>
<comment type="similarity">
    <text evidence="1">Belongs to the UPF0065 (bug) family.</text>
</comment>
<protein>
    <submittedName>
        <fullName evidence="3">Tripartite tricarboxylate transporter substrate binding protein</fullName>
    </submittedName>
</protein>
<evidence type="ECO:0000313" key="4">
    <source>
        <dbReference type="Proteomes" id="UP000516057"/>
    </source>
</evidence>
<dbReference type="InterPro" id="IPR005064">
    <property type="entry name" value="BUG"/>
</dbReference>
<dbReference type="RefSeq" id="WP_187735213.1">
    <property type="nucleotide sequence ID" value="NZ_CP060790.1"/>
</dbReference>
<proteinExistence type="inferred from homology"/>
<dbReference type="PIRSF" id="PIRSF017082">
    <property type="entry name" value="YflP"/>
    <property type="match status" value="1"/>
</dbReference>
<dbReference type="AlphaFoldDB" id="A0A7H0HCF5"/>
<dbReference type="Gene3D" id="3.40.190.150">
    <property type="entry name" value="Bordetella uptake gene, domain 1"/>
    <property type="match status" value="1"/>
</dbReference>
<dbReference type="Proteomes" id="UP000516057">
    <property type="component" value="Chromosome"/>
</dbReference>
<dbReference type="InterPro" id="IPR006311">
    <property type="entry name" value="TAT_signal"/>
</dbReference>
<dbReference type="KEGG" id="amon:H9L24_14200"/>
<dbReference type="PANTHER" id="PTHR42928">
    <property type="entry name" value="TRICARBOXYLATE-BINDING PROTEIN"/>
    <property type="match status" value="1"/>
</dbReference>
<accession>A0A7H0HCF5</accession>
<feature type="signal peptide" evidence="2">
    <location>
        <begin position="1"/>
        <end position="29"/>
    </location>
</feature>
<feature type="chain" id="PRO_5028816131" evidence="2">
    <location>
        <begin position="30"/>
        <end position="331"/>
    </location>
</feature>
<keyword evidence="2" id="KW-0732">Signal</keyword>
<name>A0A7H0HCF5_9BURK</name>
<evidence type="ECO:0000256" key="2">
    <source>
        <dbReference type="SAM" id="SignalP"/>
    </source>
</evidence>
<organism evidence="3 4">
    <name type="scientific">Paenacidovorax monticola</name>
    <dbReference type="NCBI Taxonomy" id="1926868"/>
    <lineage>
        <taxon>Bacteria</taxon>
        <taxon>Pseudomonadati</taxon>
        <taxon>Pseudomonadota</taxon>
        <taxon>Betaproteobacteria</taxon>
        <taxon>Burkholderiales</taxon>
        <taxon>Comamonadaceae</taxon>
        <taxon>Paenacidovorax</taxon>
    </lineage>
</organism>
<dbReference type="PANTHER" id="PTHR42928:SF5">
    <property type="entry name" value="BLR1237 PROTEIN"/>
    <property type="match status" value="1"/>
</dbReference>